<feature type="transmembrane region" description="Helical" evidence="1">
    <location>
        <begin position="16"/>
        <end position="35"/>
    </location>
</feature>
<reference evidence="2 3" key="1">
    <citation type="journal article" date="2008" name="Proc. Natl. Acad. Sci. U.S.A.">
        <title>Niche adaptation and genome expansion in the chlorophyll d-producing cyanobacterium Acaryochloris marina.</title>
        <authorList>
            <person name="Swingley W.D."/>
            <person name="Chen M."/>
            <person name="Cheung P.C."/>
            <person name="Conrad A.L."/>
            <person name="Dejesa L.C."/>
            <person name="Hao J."/>
            <person name="Honchak B.M."/>
            <person name="Karbach L.E."/>
            <person name="Kurdoglu A."/>
            <person name="Lahiri S."/>
            <person name="Mastrian S.D."/>
            <person name="Miyashita H."/>
            <person name="Page L."/>
            <person name="Ramakrishna P."/>
            <person name="Satoh S."/>
            <person name="Sattley W.M."/>
            <person name="Shimada Y."/>
            <person name="Taylor H.L."/>
            <person name="Tomo T."/>
            <person name="Tsuchiya T."/>
            <person name="Wang Z.T."/>
            <person name="Raymond J."/>
            <person name="Mimuro M."/>
            <person name="Blankenship R.E."/>
            <person name="Touchman J.W."/>
        </authorList>
    </citation>
    <scope>NUCLEOTIDE SEQUENCE [LARGE SCALE GENOMIC DNA]</scope>
    <source>
        <strain evidence="3">MBIC 11017</strain>
    </source>
</reference>
<dbReference type="InterPro" id="IPR025480">
    <property type="entry name" value="DUF4330"/>
</dbReference>
<evidence type="ECO:0000256" key="1">
    <source>
        <dbReference type="SAM" id="Phobius"/>
    </source>
</evidence>
<dbReference type="Proteomes" id="UP000000268">
    <property type="component" value="Chromosome"/>
</dbReference>
<dbReference type="EMBL" id="CP000828">
    <property type="protein sequence ID" value="ABW25196.1"/>
    <property type="molecule type" value="Genomic_DNA"/>
</dbReference>
<evidence type="ECO:0000313" key="3">
    <source>
        <dbReference type="Proteomes" id="UP000000268"/>
    </source>
</evidence>
<dbReference type="HOGENOM" id="CLU_130859_0_0_3"/>
<keyword evidence="1" id="KW-1133">Transmembrane helix</keyword>
<protein>
    <recommendedName>
        <fullName evidence="4">DUF4330 domain-containing protein</fullName>
    </recommendedName>
</protein>
<evidence type="ECO:0000313" key="2">
    <source>
        <dbReference type="EMBL" id="ABW25196.1"/>
    </source>
</evidence>
<evidence type="ECO:0008006" key="4">
    <source>
        <dbReference type="Google" id="ProtNLM"/>
    </source>
</evidence>
<dbReference type="AlphaFoldDB" id="B0C6A2"/>
<dbReference type="KEGG" id="amr:AM1_0108"/>
<organism evidence="2 3">
    <name type="scientific">Acaryochloris marina (strain MBIC 11017)</name>
    <dbReference type="NCBI Taxonomy" id="329726"/>
    <lineage>
        <taxon>Bacteria</taxon>
        <taxon>Bacillati</taxon>
        <taxon>Cyanobacteriota</taxon>
        <taxon>Cyanophyceae</taxon>
        <taxon>Acaryochloridales</taxon>
        <taxon>Acaryochloridaceae</taxon>
        <taxon>Acaryochloris</taxon>
    </lineage>
</organism>
<keyword evidence="3" id="KW-1185">Reference proteome</keyword>
<gene>
    <name evidence="2" type="ordered locus">AM1_0108</name>
</gene>
<keyword evidence="1" id="KW-0812">Transmembrane</keyword>
<accession>B0C6A2</accession>
<dbReference type="OrthoDB" id="516203at2"/>
<sequence>MAVLDSKGRLFGKVNLLDAGAVLIILSVLGGIFLFPGPSGTLANSDANVEVDLLVLGLKTRNPKKMIKAGEKASFKIRNQPIGEVKIKEVEFLPRTTLAPQADGSVKAVADPREEEKFSVNMIVTLEGKGQMTSNGPVFGGTLIKVGLPVELDGGLYNFKPSVIDIRVPEG</sequence>
<keyword evidence="1" id="KW-0472">Membrane</keyword>
<dbReference type="RefSeq" id="WP_012160815.1">
    <property type="nucleotide sequence ID" value="NC_009925.1"/>
</dbReference>
<name>B0C6A2_ACAM1</name>
<dbReference type="eggNOG" id="ENOG502ZYMB">
    <property type="taxonomic scope" value="Bacteria"/>
</dbReference>
<dbReference type="Pfam" id="PF14221">
    <property type="entry name" value="DUF4330"/>
    <property type="match status" value="1"/>
</dbReference>
<dbReference type="STRING" id="329726.AM1_0108"/>
<proteinExistence type="predicted"/>